<organism evidence="1 2">
    <name type="scientific">Heliocybe sulcata</name>
    <dbReference type="NCBI Taxonomy" id="5364"/>
    <lineage>
        <taxon>Eukaryota</taxon>
        <taxon>Fungi</taxon>
        <taxon>Dikarya</taxon>
        <taxon>Basidiomycota</taxon>
        <taxon>Agaricomycotina</taxon>
        <taxon>Agaricomycetes</taxon>
        <taxon>Gloeophyllales</taxon>
        <taxon>Gloeophyllaceae</taxon>
        <taxon>Heliocybe</taxon>
    </lineage>
</organism>
<dbReference type="AlphaFoldDB" id="A0A5C3N159"/>
<name>A0A5C3N159_9AGAM</name>
<protein>
    <submittedName>
        <fullName evidence="1">Uncharacterized protein</fullName>
    </submittedName>
</protein>
<dbReference type="Proteomes" id="UP000305948">
    <property type="component" value="Unassembled WGS sequence"/>
</dbReference>
<gene>
    <name evidence="1" type="ORF">OE88DRAFT_1659836</name>
</gene>
<keyword evidence="2" id="KW-1185">Reference proteome</keyword>
<dbReference type="EMBL" id="ML213512">
    <property type="protein sequence ID" value="TFK50775.1"/>
    <property type="molecule type" value="Genomic_DNA"/>
</dbReference>
<evidence type="ECO:0000313" key="2">
    <source>
        <dbReference type="Proteomes" id="UP000305948"/>
    </source>
</evidence>
<proteinExistence type="predicted"/>
<sequence length="100" mass="11717">MYLLWVLRCERVIQDRQHSVDAIVTRWKNAINRRLDIDRTIASRIRRSPRAIKKVAQTWHGTLADEHLLPRDWASRPEVLAGIRAPIAPIQRSLRVYSPT</sequence>
<accession>A0A5C3N159</accession>
<dbReference type="OrthoDB" id="3253907at2759"/>
<evidence type="ECO:0000313" key="1">
    <source>
        <dbReference type="EMBL" id="TFK50775.1"/>
    </source>
</evidence>
<reference evidence="1 2" key="1">
    <citation type="journal article" date="2019" name="Nat. Ecol. Evol.">
        <title>Megaphylogeny resolves global patterns of mushroom evolution.</title>
        <authorList>
            <person name="Varga T."/>
            <person name="Krizsan K."/>
            <person name="Foldi C."/>
            <person name="Dima B."/>
            <person name="Sanchez-Garcia M."/>
            <person name="Sanchez-Ramirez S."/>
            <person name="Szollosi G.J."/>
            <person name="Szarkandi J.G."/>
            <person name="Papp V."/>
            <person name="Albert L."/>
            <person name="Andreopoulos W."/>
            <person name="Angelini C."/>
            <person name="Antonin V."/>
            <person name="Barry K.W."/>
            <person name="Bougher N.L."/>
            <person name="Buchanan P."/>
            <person name="Buyck B."/>
            <person name="Bense V."/>
            <person name="Catcheside P."/>
            <person name="Chovatia M."/>
            <person name="Cooper J."/>
            <person name="Damon W."/>
            <person name="Desjardin D."/>
            <person name="Finy P."/>
            <person name="Geml J."/>
            <person name="Haridas S."/>
            <person name="Hughes K."/>
            <person name="Justo A."/>
            <person name="Karasinski D."/>
            <person name="Kautmanova I."/>
            <person name="Kiss B."/>
            <person name="Kocsube S."/>
            <person name="Kotiranta H."/>
            <person name="LaButti K.M."/>
            <person name="Lechner B.E."/>
            <person name="Liimatainen K."/>
            <person name="Lipzen A."/>
            <person name="Lukacs Z."/>
            <person name="Mihaltcheva S."/>
            <person name="Morgado L.N."/>
            <person name="Niskanen T."/>
            <person name="Noordeloos M.E."/>
            <person name="Ohm R.A."/>
            <person name="Ortiz-Santana B."/>
            <person name="Ovrebo C."/>
            <person name="Racz N."/>
            <person name="Riley R."/>
            <person name="Savchenko A."/>
            <person name="Shiryaev A."/>
            <person name="Soop K."/>
            <person name="Spirin V."/>
            <person name="Szebenyi C."/>
            <person name="Tomsovsky M."/>
            <person name="Tulloss R.E."/>
            <person name="Uehling J."/>
            <person name="Grigoriev I.V."/>
            <person name="Vagvolgyi C."/>
            <person name="Papp T."/>
            <person name="Martin F.M."/>
            <person name="Miettinen O."/>
            <person name="Hibbett D.S."/>
            <person name="Nagy L.G."/>
        </authorList>
    </citation>
    <scope>NUCLEOTIDE SEQUENCE [LARGE SCALE GENOMIC DNA]</scope>
    <source>
        <strain evidence="1 2">OMC1185</strain>
    </source>
</reference>
<dbReference type="STRING" id="5364.A0A5C3N159"/>